<dbReference type="GO" id="GO:0015074">
    <property type="term" value="P:DNA integration"/>
    <property type="evidence" value="ECO:0007669"/>
    <property type="project" value="UniProtKB-KW"/>
</dbReference>
<dbReference type="InterPro" id="IPR011010">
    <property type="entry name" value="DNA_brk_join_enz"/>
</dbReference>
<evidence type="ECO:0000256" key="4">
    <source>
        <dbReference type="ARBA" id="ARBA00023172"/>
    </source>
</evidence>
<dbReference type="Pfam" id="PF00589">
    <property type="entry name" value="Phage_integrase"/>
    <property type="match status" value="1"/>
</dbReference>
<evidence type="ECO:0000256" key="5">
    <source>
        <dbReference type="PROSITE-ProRule" id="PRU01248"/>
    </source>
</evidence>
<keyword evidence="3 5" id="KW-0238">DNA-binding</keyword>
<feature type="domain" description="Tyr recombinase" evidence="6">
    <location>
        <begin position="210"/>
        <end position="388"/>
    </location>
</feature>
<dbReference type="Gene3D" id="1.10.443.10">
    <property type="entry name" value="Intergrase catalytic core"/>
    <property type="match status" value="1"/>
</dbReference>
<dbReference type="InterPro" id="IPR053876">
    <property type="entry name" value="Phage_int_M"/>
</dbReference>
<keyword evidence="2" id="KW-0229">DNA integration</keyword>
<reference evidence="8" key="1">
    <citation type="submission" date="2006-08" db="EMBL/GenBank/DDBJ databases">
        <title>Complete sequence of Chromosome1 of Shewanella sp. MR-7.</title>
        <authorList>
            <consortium name="US DOE Joint Genome Institute"/>
            <person name="Copeland A."/>
            <person name="Lucas S."/>
            <person name="Lapidus A."/>
            <person name="Barry K."/>
            <person name="Detter J.C."/>
            <person name="Glavina del Rio T."/>
            <person name="Hammon N."/>
            <person name="Israni S."/>
            <person name="Dalin E."/>
            <person name="Tice H."/>
            <person name="Pitluck S."/>
            <person name="Kiss H."/>
            <person name="Brettin T."/>
            <person name="Bruce D."/>
            <person name="Han C."/>
            <person name="Tapia R."/>
            <person name="Gilna P."/>
            <person name="Schmutz J."/>
            <person name="Larimer F."/>
            <person name="Land M."/>
            <person name="Hauser L."/>
            <person name="Kyrpides N."/>
            <person name="Mikhailova N."/>
            <person name="Nealson K."/>
            <person name="Konstantinidis K."/>
            <person name="Klappenbach J."/>
            <person name="Tiedje J."/>
            <person name="Richardson P."/>
        </authorList>
    </citation>
    <scope>NUCLEOTIDE SEQUENCE</scope>
    <source>
        <strain evidence="8">MR-7</strain>
    </source>
</reference>
<dbReference type="PROSITE" id="PS51898">
    <property type="entry name" value="TYR_RECOMBINASE"/>
    <property type="match status" value="1"/>
</dbReference>
<dbReference type="Pfam" id="PF13356">
    <property type="entry name" value="Arm-DNA-bind_3"/>
    <property type="match status" value="1"/>
</dbReference>
<evidence type="ECO:0000256" key="3">
    <source>
        <dbReference type="ARBA" id="ARBA00023125"/>
    </source>
</evidence>
<dbReference type="Pfam" id="PF22022">
    <property type="entry name" value="Phage_int_M"/>
    <property type="match status" value="1"/>
</dbReference>
<proteinExistence type="inferred from homology"/>
<dbReference type="SUPFAM" id="SSF56349">
    <property type="entry name" value="DNA breaking-rejoining enzymes"/>
    <property type="match status" value="1"/>
</dbReference>
<dbReference type="InterPro" id="IPR050808">
    <property type="entry name" value="Phage_Integrase"/>
</dbReference>
<evidence type="ECO:0000259" key="6">
    <source>
        <dbReference type="PROSITE" id="PS51898"/>
    </source>
</evidence>
<evidence type="ECO:0000256" key="1">
    <source>
        <dbReference type="ARBA" id="ARBA00008857"/>
    </source>
</evidence>
<organism evidence="8">
    <name type="scientific">Shewanella sp. (strain MR-7)</name>
    <dbReference type="NCBI Taxonomy" id="60481"/>
    <lineage>
        <taxon>Bacteria</taxon>
        <taxon>Pseudomonadati</taxon>
        <taxon>Pseudomonadota</taxon>
        <taxon>Gammaproteobacteria</taxon>
        <taxon>Alteromonadales</taxon>
        <taxon>Shewanellaceae</taxon>
        <taxon>Shewanella</taxon>
    </lineage>
</organism>
<dbReference type="PANTHER" id="PTHR30629:SF6">
    <property type="entry name" value="PROPHAGE INTEGRASE INTA-RELATED"/>
    <property type="match status" value="1"/>
</dbReference>
<dbReference type="InterPro" id="IPR010998">
    <property type="entry name" value="Integrase_recombinase_N"/>
</dbReference>
<dbReference type="GO" id="GO:0006310">
    <property type="term" value="P:DNA recombination"/>
    <property type="evidence" value="ECO:0007669"/>
    <property type="project" value="UniProtKB-KW"/>
</dbReference>
<dbReference type="Gene3D" id="3.30.160.390">
    <property type="entry name" value="Integrase, DNA-binding domain"/>
    <property type="match status" value="1"/>
</dbReference>
<evidence type="ECO:0000259" key="7">
    <source>
        <dbReference type="PROSITE" id="PS51900"/>
    </source>
</evidence>
<sequence>MYQNGTKQISDTEIRAAKPKEKEYNLFDGLGLRLRIKPNGSKLWLLNYTRPTDKKRTNLSLGSYPEISLAKARALVLDARTLLAQNIDPKIHKDQTVAAETALKVNTFEKVAGDWYEIKRDSITAEHAAKTWSSLELHILPYLGKTPIGQITAPMVIKIFRPLEAKGTLETVKRLSQRINEIMIFAVNTGLIHANPLSGIKAAFKKPKKQNMAAMPPAELPELMRTIANASIRRTTRFLIEWQLHTMTRPNEAAAARWDEIDINERLWVIPAERMKMNREHIIPLSDECLAILKALKLISGNREYLFPADRDPKTHCNVQTANAALKRMGLQDRTTAHGLRSLASTTLNEQGFDWDVVEAALAHTDRNQVRSAYNRAKYLERRKEMMDWWSKHIVKAAISNASLAISKEEPW</sequence>
<feature type="domain" description="Core-binding (CB)" evidence="7">
    <location>
        <begin position="106"/>
        <end position="187"/>
    </location>
</feature>
<evidence type="ECO:0000313" key="8">
    <source>
        <dbReference type="EMBL" id="ABI43839.1"/>
    </source>
</evidence>
<dbReference type="CDD" id="cd00801">
    <property type="entry name" value="INT_P4_C"/>
    <property type="match status" value="1"/>
</dbReference>
<comment type="similarity">
    <text evidence="1">Belongs to the 'phage' integrase family.</text>
</comment>
<dbReference type="KEGG" id="shm:Shewmr7_2855"/>
<protein>
    <submittedName>
        <fullName evidence="8">Phage integrase family protein</fullName>
    </submittedName>
</protein>
<dbReference type="GO" id="GO:0003677">
    <property type="term" value="F:DNA binding"/>
    <property type="evidence" value="ECO:0007669"/>
    <property type="project" value="UniProtKB-UniRule"/>
</dbReference>
<gene>
    <name evidence="8" type="ordered locus">Shewmr7_2855</name>
</gene>
<accession>Q0HSR6</accession>
<dbReference type="Gene3D" id="1.10.150.130">
    <property type="match status" value="1"/>
</dbReference>
<dbReference type="InterPro" id="IPR044068">
    <property type="entry name" value="CB"/>
</dbReference>
<dbReference type="HOGENOM" id="CLU_027562_0_0_6"/>
<dbReference type="EMBL" id="CP000444">
    <property type="protein sequence ID" value="ABI43839.1"/>
    <property type="molecule type" value="Genomic_DNA"/>
</dbReference>
<dbReference type="InterPro" id="IPR025166">
    <property type="entry name" value="Integrase_DNA_bind_dom"/>
</dbReference>
<evidence type="ECO:0000256" key="2">
    <source>
        <dbReference type="ARBA" id="ARBA00022908"/>
    </source>
</evidence>
<dbReference type="AlphaFoldDB" id="Q0HSR6"/>
<name>Q0HSR6_SHESR</name>
<dbReference type="InterPro" id="IPR002104">
    <property type="entry name" value="Integrase_catalytic"/>
</dbReference>
<keyword evidence="4" id="KW-0233">DNA recombination</keyword>
<dbReference type="PROSITE" id="PS51900">
    <property type="entry name" value="CB"/>
    <property type="match status" value="1"/>
</dbReference>
<dbReference type="PANTHER" id="PTHR30629">
    <property type="entry name" value="PROPHAGE INTEGRASE"/>
    <property type="match status" value="1"/>
</dbReference>
<dbReference type="InterPro" id="IPR013762">
    <property type="entry name" value="Integrase-like_cat_sf"/>
</dbReference>
<dbReference type="InterPro" id="IPR038488">
    <property type="entry name" value="Integrase_DNA-bd_sf"/>
</dbReference>
<dbReference type="NCBIfam" id="NF007246">
    <property type="entry name" value="PRK09692.1"/>
    <property type="match status" value="1"/>
</dbReference>